<name>A0A1D2A8V4_AUXPR</name>
<feature type="compositionally biased region" description="Low complexity" evidence="10">
    <location>
        <begin position="23"/>
        <end position="33"/>
    </location>
</feature>
<reference evidence="12" key="1">
    <citation type="submission" date="2015-08" db="EMBL/GenBank/DDBJ databases">
        <authorList>
            <person name="Babu N.S."/>
            <person name="Beckwith C.J."/>
            <person name="Beseler K.G."/>
            <person name="Brison A."/>
            <person name="Carone J.V."/>
            <person name="Caskin T.P."/>
            <person name="Diamond M."/>
            <person name="Durham M.E."/>
            <person name="Foxe J.M."/>
            <person name="Go M."/>
            <person name="Henderson B.A."/>
            <person name="Jones I.B."/>
            <person name="McGettigan J.A."/>
            <person name="Micheletti S.J."/>
            <person name="Nasrallah M.E."/>
            <person name="Ortiz D."/>
            <person name="Piller C.R."/>
            <person name="Privatt S.R."/>
            <person name="Schneider S.L."/>
            <person name="Sharp S."/>
            <person name="Smith T.C."/>
            <person name="Stanton J.D."/>
            <person name="Ullery H.E."/>
            <person name="Wilson R.J."/>
            <person name="Serrano M.G."/>
            <person name="Buck G."/>
            <person name="Lee V."/>
            <person name="Wang Y."/>
            <person name="Carvalho R."/>
            <person name="Voegtly L."/>
            <person name="Shi R."/>
            <person name="Duckworth R."/>
            <person name="Johnson A."/>
            <person name="Loviza R."/>
            <person name="Walstead R."/>
            <person name="Shah Z."/>
            <person name="Kiflezghi M."/>
            <person name="Wade K."/>
            <person name="Ball S.L."/>
            <person name="Bradley K.W."/>
            <person name="Asai D.J."/>
            <person name="Bowman C.A."/>
            <person name="Russell D.A."/>
            <person name="Pope W.H."/>
            <person name="Jacobs-Sera D."/>
            <person name="Hendrix R.W."/>
            <person name="Hatfull G.F."/>
        </authorList>
    </citation>
    <scope>NUCLEOTIDE SEQUENCE</scope>
</reference>
<keyword evidence="1" id="KW-0723">Serine/threonine-protein kinase</keyword>
<feature type="region of interest" description="Disordered" evidence="10">
    <location>
        <begin position="17"/>
        <end position="39"/>
    </location>
</feature>
<dbReference type="SMART" id="SM00220">
    <property type="entry name" value="S_TKc"/>
    <property type="match status" value="1"/>
</dbReference>
<dbReference type="InterPro" id="IPR011009">
    <property type="entry name" value="Kinase-like_dom_sf"/>
</dbReference>
<feature type="domain" description="Protein kinase" evidence="11">
    <location>
        <begin position="52"/>
        <end position="316"/>
    </location>
</feature>
<feature type="cross-link" description="Glycyl lysine isopeptide (Lys-Gly) (interchain with G-Cter in SUMO2)" evidence="8">
    <location>
        <position position="179"/>
    </location>
</feature>
<dbReference type="FunFam" id="1.10.510.10:FF:000571">
    <property type="entry name" value="Maternal embryonic leucine zipper kinase"/>
    <property type="match status" value="1"/>
</dbReference>
<feature type="binding site" evidence="7">
    <location>
        <begin position="181"/>
        <end position="182"/>
    </location>
    <ligand>
        <name>ATP</name>
        <dbReference type="ChEBI" id="CHEBI:30616"/>
    </ligand>
</feature>
<dbReference type="GO" id="GO:0005524">
    <property type="term" value="F:ATP binding"/>
    <property type="evidence" value="ECO:0007669"/>
    <property type="project" value="UniProtKB-UniRule"/>
</dbReference>
<keyword evidence="5 7" id="KW-0067">ATP-binding</keyword>
<keyword evidence="3 7" id="KW-0547">Nucleotide-binding</keyword>
<feature type="active site" description="Proton acceptor" evidence="6">
    <location>
        <position position="177"/>
    </location>
</feature>
<dbReference type="Pfam" id="PF00069">
    <property type="entry name" value="Pkinase"/>
    <property type="match status" value="1"/>
</dbReference>
<organism evidence="12">
    <name type="scientific">Auxenochlorella protothecoides</name>
    <name type="common">Green microalga</name>
    <name type="synonym">Chlorella protothecoides</name>
    <dbReference type="NCBI Taxonomy" id="3075"/>
    <lineage>
        <taxon>Eukaryota</taxon>
        <taxon>Viridiplantae</taxon>
        <taxon>Chlorophyta</taxon>
        <taxon>core chlorophytes</taxon>
        <taxon>Trebouxiophyceae</taxon>
        <taxon>Chlorellales</taxon>
        <taxon>Chlorellaceae</taxon>
        <taxon>Auxenochlorella</taxon>
    </lineage>
</organism>
<dbReference type="Proteomes" id="UP000279271">
    <property type="component" value="Unassembled WGS sequence"/>
</dbReference>
<dbReference type="PROSITE" id="PS00107">
    <property type="entry name" value="PROTEIN_KINASE_ATP"/>
    <property type="match status" value="1"/>
</dbReference>
<feature type="binding site" evidence="7 9">
    <location>
        <position position="81"/>
    </location>
    <ligand>
        <name>ATP</name>
        <dbReference type="ChEBI" id="CHEBI:30616"/>
    </ligand>
</feature>
<evidence type="ECO:0000256" key="6">
    <source>
        <dbReference type="PIRSR" id="PIRSR630616-1"/>
    </source>
</evidence>
<evidence type="ECO:0000256" key="8">
    <source>
        <dbReference type="PIRSR" id="PIRSR630616-3"/>
    </source>
</evidence>
<keyword evidence="4" id="KW-0418">Kinase</keyword>
<dbReference type="SUPFAM" id="SSF56112">
    <property type="entry name" value="Protein kinase-like (PK-like)"/>
    <property type="match status" value="1"/>
</dbReference>
<dbReference type="PROSITE" id="PS50011">
    <property type="entry name" value="PROTEIN_KINASE_DOM"/>
    <property type="match status" value="1"/>
</dbReference>
<feature type="binding site" evidence="7">
    <location>
        <begin position="129"/>
        <end position="131"/>
    </location>
    <ligand>
        <name>ATP</name>
        <dbReference type="ChEBI" id="CHEBI:30616"/>
    </ligand>
</feature>
<evidence type="ECO:0000313" key="12">
    <source>
        <dbReference type="EMBL" id="JAT75627.1"/>
    </source>
</evidence>
<dbReference type="AlphaFoldDB" id="A0A1D2A8V4"/>
<feature type="binding site" evidence="7">
    <location>
        <position position="201"/>
    </location>
    <ligand>
        <name>ATP</name>
        <dbReference type="ChEBI" id="CHEBI:30616"/>
    </ligand>
</feature>
<evidence type="ECO:0000256" key="10">
    <source>
        <dbReference type="SAM" id="MobiDB-lite"/>
    </source>
</evidence>
<protein>
    <recommendedName>
        <fullName evidence="11">Protein kinase domain-containing protein</fullName>
    </recommendedName>
</protein>
<dbReference type="Gene3D" id="1.10.510.10">
    <property type="entry name" value="Transferase(Phosphotransferase) domain 1"/>
    <property type="match status" value="1"/>
</dbReference>
<evidence type="ECO:0000313" key="14">
    <source>
        <dbReference type="Proteomes" id="UP000279271"/>
    </source>
</evidence>
<reference evidence="14" key="2">
    <citation type="journal article" date="2018" name="Algal Res.">
        <title>Characterization of plant carbon substrate utilization by Auxenochlorella protothecoides.</title>
        <authorList>
            <person name="Vogler B.W."/>
            <person name="Starkenburg S.R."/>
            <person name="Sudasinghe N."/>
            <person name="Schambach J.Y."/>
            <person name="Rollin J.A."/>
            <person name="Pattathil S."/>
            <person name="Barry A.N."/>
        </authorList>
    </citation>
    <scope>NUCLEOTIDE SEQUENCE [LARGE SCALE GENOMIC DNA]</scope>
    <source>
        <strain evidence="14">UTEX 25</strain>
    </source>
</reference>
<evidence type="ECO:0000256" key="5">
    <source>
        <dbReference type="ARBA" id="ARBA00022840"/>
    </source>
</evidence>
<proteinExistence type="predicted"/>
<evidence type="ECO:0000256" key="2">
    <source>
        <dbReference type="ARBA" id="ARBA00022679"/>
    </source>
</evidence>
<keyword evidence="2" id="KW-0808">Transferase</keyword>
<evidence type="ECO:0000256" key="7">
    <source>
        <dbReference type="PIRSR" id="PIRSR630616-2"/>
    </source>
</evidence>
<evidence type="ECO:0000256" key="4">
    <source>
        <dbReference type="ARBA" id="ARBA00022777"/>
    </source>
</evidence>
<sequence>MSTILRQWWQNKTMELTKTRRASPSSPGTSTSGPPTPPPLEYIPPIPGLLHYRQMGGLGTGAFGRVILARDTRDNALVAIKLLPRGDFIATFKTYVMREIMHQGSLWHPHVVALREVFTTPQYLAIAMEYAAGGDLFRHLRHERPAQRLPEAEARRVFQQLVIGLDYCHTRGVANRDLKLENLLLSTPYGNGAAPSLKICDFGYSKHELNSSAKTGVGTPIYMAPEVIYGGSKYNAKLADLWSVGVILYTMLFGQYPFAAAQPNDCEYARKIIKAEYDVPPSVPASADVLDLLARLLVADPRQRIPIAEIMQHPWFLRDLPLGAADMNRFYLDRAPVLHPLEKDIEQMVDVASGPVSAQEAPLACSFDGVRLLSIQMSQGGASLGMLGSSQHGYLSSTSSARMQSTLGYYGAQPNASLMVP</sequence>
<evidence type="ECO:0000256" key="1">
    <source>
        <dbReference type="ARBA" id="ARBA00022527"/>
    </source>
</evidence>
<dbReference type="PANTHER" id="PTHR24350">
    <property type="entry name" value="SERINE/THREONINE-PROTEIN KINASE IAL-RELATED"/>
    <property type="match status" value="1"/>
</dbReference>
<evidence type="ECO:0000256" key="3">
    <source>
        <dbReference type="ARBA" id="ARBA00022741"/>
    </source>
</evidence>
<accession>A0A1D2A8V4</accession>
<dbReference type="EMBL" id="QOKY01000169">
    <property type="protein sequence ID" value="RMZ55143.1"/>
    <property type="molecule type" value="Genomic_DNA"/>
</dbReference>
<reference evidence="13" key="4">
    <citation type="submission" date="2018-11" db="EMBL/GenBank/DDBJ databases">
        <title>Characterization of plant carbon substrate utilization by Auxenochlorella protothecoides.</title>
        <authorList>
            <person name="Vogler B.W."/>
            <person name="Starkenburg S.R."/>
            <person name="Sudasinghe N."/>
            <person name="Schambach J.Y."/>
            <person name="Rollin J.A."/>
            <person name="Pattathil S."/>
            <person name="Barry A.N."/>
        </authorList>
    </citation>
    <scope>NUCLEOTIDE SEQUENCE [LARGE SCALE GENOMIC DNA]</scope>
    <source>
        <strain evidence="13">UTEX 25</strain>
    </source>
</reference>
<evidence type="ECO:0000313" key="13">
    <source>
        <dbReference type="EMBL" id="RMZ55143.1"/>
    </source>
</evidence>
<reference evidence="13" key="3">
    <citation type="submission" date="2018-10" db="EMBL/GenBank/DDBJ databases">
        <authorList>
            <person name="Hovde B."/>
            <person name="Zhang X."/>
        </authorList>
    </citation>
    <scope>NUCLEOTIDE SEQUENCE [LARGE SCALE GENOMIC DNA]</scope>
    <source>
        <strain evidence="13">UTEX 25</strain>
    </source>
</reference>
<dbReference type="InterPro" id="IPR017441">
    <property type="entry name" value="Protein_kinase_ATP_BS"/>
</dbReference>
<dbReference type="CDD" id="cd14003">
    <property type="entry name" value="STKc_AMPK-like"/>
    <property type="match status" value="1"/>
</dbReference>
<evidence type="ECO:0000259" key="11">
    <source>
        <dbReference type="PROSITE" id="PS50011"/>
    </source>
</evidence>
<dbReference type="InterPro" id="IPR030616">
    <property type="entry name" value="Aur-like"/>
</dbReference>
<dbReference type="InterPro" id="IPR000719">
    <property type="entry name" value="Prot_kinase_dom"/>
</dbReference>
<dbReference type="EMBL" id="GDKF01002995">
    <property type="protein sequence ID" value="JAT75627.1"/>
    <property type="molecule type" value="Transcribed_RNA"/>
</dbReference>
<evidence type="ECO:0000256" key="9">
    <source>
        <dbReference type="PROSITE-ProRule" id="PRU10141"/>
    </source>
</evidence>
<gene>
    <name evidence="13" type="ORF">APUTEX25_005421</name>
    <name evidence="12" type="ORF">g.52350</name>
</gene>
<dbReference type="GO" id="GO:0004674">
    <property type="term" value="F:protein serine/threonine kinase activity"/>
    <property type="evidence" value="ECO:0007669"/>
    <property type="project" value="UniProtKB-KW"/>
</dbReference>